<evidence type="ECO:0000256" key="1">
    <source>
        <dbReference type="SAM" id="MobiDB-lite"/>
    </source>
</evidence>
<proteinExistence type="predicted"/>
<gene>
    <name evidence="2" type="ORF">K431DRAFT_309546</name>
</gene>
<name>A0A9P4QHA1_9PEZI</name>
<comment type="caution">
    <text evidence="2">The sequence shown here is derived from an EMBL/GenBank/DDBJ whole genome shotgun (WGS) entry which is preliminary data.</text>
</comment>
<keyword evidence="3" id="KW-1185">Reference proteome</keyword>
<feature type="compositionally biased region" description="Basic and acidic residues" evidence="1">
    <location>
        <begin position="1"/>
        <end position="10"/>
    </location>
</feature>
<feature type="compositionally biased region" description="Polar residues" evidence="1">
    <location>
        <begin position="366"/>
        <end position="383"/>
    </location>
</feature>
<reference evidence="2" key="1">
    <citation type="journal article" date="2020" name="Stud. Mycol.">
        <title>101 Dothideomycetes genomes: a test case for predicting lifestyles and emergence of pathogens.</title>
        <authorList>
            <person name="Haridas S."/>
            <person name="Albert R."/>
            <person name="Binder M."/>
            <person name="Bloem J."/>
            <person name="Labutti K."/>
            <person name="Salamov A."/>
            <person name="Andreopoulos B."/>
            <person name="Baker S."/>
            <person name="Barry K."/>
            <person name="Bills G."/>
            <person name="Bluhm B."/>
            <person name="Cannon C."/>
            <person name="Castanera R."/>
            <person name="Culley D."/>
            <person name="Daum C."/>
            <person name="Ezra D."/>
            <person name="Gonzalez J."/>
            <person name="Henrissat B."/>
            <person name="Kuo A."/>
            <person name="Liang C."/>
            <person name="Lipzen A."/>
            <person name="Lutzoni F."/>
            <person name="Magnuson J."/>
            <person name="Mondo S."/>
            <person name="Nolan M."/>
            <person name="Ohm R."/>
            <person name="Pangilinan J."/>
            <person name="Park H.-J."/>
            <person name="Ramirez L."/>
            <person name="Alfaro M."/>
            <person name="Sun H."/>
            <person name="Tritt A."/>
            <person name="Yoshinaga Y."/>
            <person name="Zwiers L.-H."/>
            <person name="Turgeon B."/>
            <person name="Goodwin S."/>
            <person name="Spatafora J."/>
            <person name="Crous P."/>
            <person name="Grigoriev I."/>
        </authorList>
    </citation>
    <scope>NUCLEOTIDE SEQUENCE</scope>
    <source>
        <strain evidence="2">CBS 116435</strain>
    </source>
</reference>
<feature type="region of interest" description="Disordered" evidence="1">
    <location>
        <begin position="366"/>
        <end position="385"/>
    </location>
</feature>
<dbReference type="EMBL" id="MU003769">
    <property type="protein sequence ID" value="KAF2724866.1"/>
    <property type="molecule type" value="Genomic_DNA"/>
</dbReference>
<sequence length="823" mass="89428">MGIASDEPHAKGAVQNAPTGAESGLTLGRKSLIGSFRHGFDRARSGARSTVTALWRDHDIKDKKPYDNDENIKPITKTAATIPKSTHGPNSPRQALSSLQRYLQSTKRHIRTSTSVSDRLAGPDQVTEYDSDVSFLFGHSPERSPPRLSVFIDSASFMDAIFDGPPYSITQPYQNSRNDTSNYASASSQNATSALKISRLETSSNPLMSSTDGHKARFSSPNHIFQLAAAQIPDAEPVTATQLSLRLSITHQPQTCSDLPYSPSINPTEDSCMLKDCSATGSLGTTDVALVSTGSAEKLERSKGCGMFERSVEPSPSGKSQTASRLQRMRSIDAITKVYRGHEVFEKATVPTSMTGAQSFSLRSSAHSDVQINDVPSSPASTRTVDDEIDSLPELYRCKRDDTDQRMSNQTYTGSSRLASLDSEVRGQQCRSSTLFGDFLISQSRPHSIDEPTSEASTDEPLNVDCSPKDHYIDSERLMEQQASRVCMEARFNIDDLPHCQAASVMLKPPLPPTSFTVPSGAEAAEQLNSKVDSVRPFLMQWSSLGSKPIPYPSRPGSHLTKPKLASLDITLRRRMGPPPLPSPSVIGCITSSDEEHDSILDESWVTTSLCGDGQENEDFSERLRMPSHDNDWSEQATVASEEFRANTRHGNCQPSGSLPFHPSDSTHHDVTDVLNIIPPHPLDVEGSANAVMSPSNTSVSESSLTSPFDARHDGCELMHLDTKYSKKHLWTCQSESKPKGKECNDGGSTETLVEEDERSEVPSAMNEQSAQALNSYAGDLSVGRFSPVCSRIGGNRYASLRGYCPVDLKGDLSDTGESAGLP</sequence>
<protein>
    <submittedName>
        <fullName evidence="2">Uncharacterized protein</fullName>
    </submittedName>
</protein>
<evidence type="ECO:0000313" key="2">
    <source>
        <dbReference type="EMBL" id="KAF2724866.1"/>
    </source>
</evidence>
<dbReference type="AlphaFoldDB" id="A0A9P4QHA1"/>
<organism evidence="2 3">
    <name type="scientific">Polychaeton citri CBS 116435</name>
    <dbReference type="NCBI Taxonomy" id="1314669"/>
    <lineage>
        <taxon>Eukaryota</taxon>
        <taxon>Fungi</taxon>
        <taxon>Dikarya</taxon>
        <taxon>Ascomycota</taxon>
        <taxon>Pezizomycotina</taxon>
        <taxon>Dothideomycetes</taxon>
        <taxon>Dothideomycetidae</taxon>
        <taxon>Capnodiales</taxon>
        <taxon>Capnodiaceae</taxon>
        <taxon>Polychaeton</taxon>
    </lineage>
</organism>
<evidence type="ECO:0000313" key="3">
    <source>
        <dbReference type="Proteomes" id="UP000799441"/>
    </source>
</evidence>
<feature type="region of interest" description="Disordered" evidence="1">
    <location>
        <begin position="736"/>
        <end position="760"/>
    </location>
</feature>
<accession>A0A9P4QHA1</accession>
<dbReference type="Proteomes" id="UP000799441">
    <property type="component" value="Unassembled WGS sequence"/>
</dbReference>
<feature type="region of interest" description="Disordered" evidence="1">
    <location>
        <begin position="1"/>
        <end position="25"/>
    </location>
</feature>